<evidence type="ECO:0000313" key="3">
    <source>
        <dbReference type="Proteomes" id="UP000014974"/>
    </source>
</evidence>
<keyword evidence="2" id="KW-0489">Methyltransferase</keyword>
<dbReference type="PATRIC" id="fig|641524.5.peg.1176"/>
<reference evidence="2 3" key="1">
    <citation type="journal article" date="2013" name="Genome Announc.">
        <title>Draft Genome Sequence of Cyclobacterium qasimii Strain M12-11BT, Isolated from Arctic Marine Sediment.</title>
        <authorList>
            <person name="Shivaji S."/>
            <person name="Ara S."/>
            <person name="Singh A."/>
            <person name="Kumar Pinnaka A."/>
        </authorList>
    </citation>
    <scope>NUCLEOTIDE SEQUENCE [LARGE SCALE GENOMIC DNA]</scope>
    <source>
        <strain evidence="2 3">M12-11B</strain>
    </source>
</reference>
<dbReference type="InterPro" id="IPR038071">
    <property type="entry name" value="UROD/MetE-like_sf"/>
</dbReference>
<dbReference type="Proteomes" id="UP000014974">
    <property type="component" value="Unassembled WGS sequence"/>
</dbReference>
<comment type="caution">
    <text evidence="2">The sequence shown here is derived from an EMBL/GenBank/DDBJ whole genome shotgun (WGS) entry which is preliminary data.</text>
</comment>
<protein>
    <submittedName>
        <fullName evidence="2">5-methyltetrahydropteroyltriglutamate--homocysteine methyltransferase</fullName>
        <ecNumber evidence="2">2.1.1.14</ecNumber>
    </submittedName>
</protein>
<dbReference type="PANTHER" id="PTHR30519">
    <property type="entry name" value="5-METHYLTETRAHYDROPTEROYLTRIGLUTAMATE--HOMOCYSTEINE METHYLTRANSFERASE"/>
    <property type="match status" value="1"/>
</dbReference>
<dbReference type="InterPro" id="IPR013215">
    <property type="entry name" value="Cbl-indep_Met_Synth_N"/>
</dbReference>
<dbReference type="Pfam" id="PF08267">
    <property type="entry name" value="Meth_synt_1"/>
    <property type="match status" value="1"/>
</dbReference>
<dbReference type="EC" id="2.1.1.14" evidence="2"/>
<dbReference type="eggNOG" id="COG0620">
    <property type="taxonomic scope" value="Bacteria"/>
</dbReference>
<keyword evidence="2" id="KW-0808">Transferase</keyword>
<dbReference type="GO" id="GO:0003871">
    <property type="term" value="F:5-methyltetrahydropteroyltriglutamate-homocysteine S-methyltransferase activity"/>
    <property type="evidence" value="ECO:0007669"/>
    <property type="project" value="UniProtKB-EC"/>
</dbReference>
<gene>
    <name evidence="2" type="ORF">ADICYQ_1187</name>
</gene>
<dbReference type="GO" id="GO:0008270">
    <property type="term" value="F:zinc ion binding"/>
    <property type="evidence" value="ECO:0007669"/>
    <property type="project" value="InterPro"/>
</dbReference>
<organism evidence="2 3">
    <name type="scientific">Cyclobacterium qasimii M12-11B</name>
    <dbReference type="NCBI Taxonomy" id="641524"/>
    <lineage>
        <taxon>Bacteria</taxon>
        <taxon>Pseudomonadati</taxon>
        <taxon>Bacteroidota</taxon>
        <taxon>Cytophagia</taxon>
        <taxon>Cytophagales</taxon>
        <taxon>Cyclobacteriaceae</taxon>
        <taxon>Cyclobacterium</taxon>
    </lineage>
</organism>
<dbReference type="EMBL" id="ATNM01000057">
    <property type="protein sequence ID" value="EPR69853.1"/>
    <property type="molecule type" value="Genomic_DNA"/>
</dbReference>
<dbReference type="AlphaFoldDB" id="S7X132"/>
<dbReference type="SUPFAM" id="SSF51726">
    <property type="entry name" value="UROD/MetE-like"/>
    <property type="match status" value="1"/>
</dbReference>
<sequence>MQTHILGYPRIGSKRELKKACEQYWSGKISSEELAEAGRAIRFQNWKTQAAIGIDLIPVNDFSFYDQVLDMSLMVGAIPERYLPLLENPNISPLDHYFAMARGYQKDGLDITAMEMTKWFDTNYHYLVPEFTEKQGFNYHSTKVVDEFKEAKRKGINAKPVLIGPVTYLLLGKEKQADLIKLTLSIIYSLSTWKF</sequence>
<feature type="domain" description="Cobalamin-independent methionine synthase MetE N-terminal" evidence="1">
    <location>
        <begin position="3"/>
        <end position="181"/>
    </location>
</feature>
<evidence type="ECO:0000259" key="1">
    <source>
        <dbReference type="Pfam" id="PF08267"/>
    </source>
</evidence>
<evidence type="ECO:0000313" key="2">
    <source>
        <dbReference type="EMBL" id="EPR69853.1"/>
    </source>
</evidence>
<dbReference type="Gene3D" id="3.20.20.210">
    <property type="match status" value="1"/>
</dbReference>
<dbReference type="GO" id="GO:0032259">
    <property type="term" value="P:methylation"/>
    <property type="evidence" value="ECO:0007669"/>
    <property type="project" value="UniProtKB-KW"/>
</dbReference>
<proteinExistence type="predicted"/>
<name>S7X132_9BACT</name>
<dbReference type="STRING" id="641524.ADICYQ_1187"/>
<accession>S7X132</accession>
<dbReference type="GO" id="GO:0008652">
    <property type="term" value="P:amino acid biosynthetic process"/>
    <property type="evidence" value="ECO:0007669"/>
    <property type="project" value="InterPro"/>
</dbReference>